<dbReference type="SUPFAM" id="SSF81321">
    <property type="entry name" value="Family A G protein-coupled receptor-like"/>
    <property type="match status" value="1"/>
</dbReference>
<dbReference type="Pfam" id="PF11970">
    <property type="entry name" value="GPR_Gpa2_C"/>
    <property type="match status" value="1"/>
</dbReference>
<gene>
    <name evidence="9" type="ORF">B0A52_08189</name>
</gene>
<feature type="domain" description="G protein-coupled receptor GPR1/2/3 C-terminal" evidence="8">
    <location>
        <begin position="407"/>
        <end position="481"/>
    </location>
</feature>
<keyword evidence="3 6" id="KW-1133">Transmembrane helix</keyword>
<evidence type="ECO:0000259" key="8">
    <source>
        <dbReference type="Pfam" id="PF11970"/>
    </source>
</evidence>
<feature type="compositionally biased region" description="Polar residues" evidence="5">
    <location>
        <begin position="614"/>
        <end position="632"/>
    </location>
</feature>
<name>A0A438MV91_EXOME</name>
<feature type="domain" description="Glucose receptor Git3-like N-terminal" evidence="7">
    <location>
        <begin position="41"/>
        <end position="231"/>
    </location>
</feature>
<feature type="transmembrane region" description="Helical" evidence="6">
    <location>
        <begin position="116"/>
        <end position="139"/>
    </location>
</feature>
<sequence length="659" mass="73735">MSNSTNDTVRTNFPSVDDFLERAASLESQAGGSFSADQIRAIHIVALTCACLSLFTVLVTLRWFVLMRRSFRHRLVMFLIISDTFKAFWYFLFPVVTFSRGPVASSSNFCQASGFLLFFAVAASDMAIFIIALHSIIYIMKPTSVTRTAEGGLYPWRNWIYLLWLGPPVVAASIPFVQTRDGYVTAGTFCFLPKRPIWYRLVLSWIPRYIIITLIILMYVWIYVYIHYKFRGFENLGEADSSYDSNSFGNASQRPNGSNAQDVEGKTLAHGKDSATPSAPLPATNRPPSSRDNSDPVAPPPAPWDNVSFITSRSLPASLPTLSVEPAWEEEVATIPSRYGSLWSDETQVPSGRGSANNLKIEELARGSAQPAPGLTAKHEGTEDATTSSRSRSDQPSSLGANNEQLKQTRAAIRKQLRYLFIYPAVYILMWSFPFVAQALNYDEYYIDHPIFWVSMLSTIALALQAFVDSVLFSWREKPWRKVDDRSKFSIPFLRRQSKAFVQKRCPDKQVKAEPTPALATEAAPLPKRQAHWWEAEGRRRNDSIWLGTSTFPDNLSPITTRTRTRSRSPDKALMPRMSHVRAMSSELQWSGGPLVAEATSPNVSPGSPPPATAQPSRRATLTSTSMSTAGRNQRHRLSLQTTNLSPMRENAITTTEQK</sequence>
<feature type="region of interest" description="Disordered" evidence="5">
    <location>
        <begin position="595"/>
        <end position="659"/>
    </location>
</feature>
<dbReference type="GO" id="GO:0005886">
    <property type="term" value="C:plasma membrane"/>
    <property type="evidence" value="ECO:0007669"/>
    <property type="project" value="TreeGrafter"/>
</dbReference>
<evidence type="ECO:0000256" key="6">
    <source>
        <dbReference type="SAM" id="Phobius"/>
    </source>
</evidence>
<dbReference type="Gene3D" id="1.20.1070.10">
    <property type="entry name" value="Rhodopsin 7-helix transmembrane proteins"/>
    <property type="match status" value="1"/>
</dbReference>
<dbReference type="Pfam" id="PF11710">
    <property type="entry name" value="Git3"/>
    <property type="match status" value="1"/>
</dbReference>
<feature type="transmembrane region" description="Helical" evidence="6">
    <location>
        <begin position="159"/>
        <end position="177"/>
    </location>
</feature>
<dbReference type="GO" id="GO:0004930">
    <property type="term" value="F:G protein-coupled receptor activity"/>
    <property type="evidence" value="ECO:0007669"/>
    <property type="project" value="TreeGrafter"/>
</dbReference>
<dbReference type="PANTHER" id="PTHR23112:SF37">
    <property type="entry name" value="G PROTEIN-COUPLED RECEPTOR GPR1"/>
    <property type="match status" value="1"/>
</dbReference>
<protein>
    <recommendedName>
        <fullName evidence="11">G-protein coupled receptors family 1 profile domain-containing protein</fullName>
    </recommendedName>
</protein>
<reference evidence="9 10" key="1">
    <citation type="submission" date="2017-03" db="EMBL/GenBank/DDBJ databases">
        <title>Genomes of endolithic fungi from Antarctica.</title>
        <authorList>
            <person name="Coleine C."/>
            <person name="Masonjones S."/>
            <person name="Stajich J.E."/>
        </authorList>
    </citation>
    <scope>NUCLEOTIDE SEQUENCE [LARGE SCALE GENOMIC DNA]</scope>
    <source>
        <strain evidence="9 10">CCFEE 6314</strain>
    </source>
</reference>
<dbReference type="PANTHER" id="PTHR23112">
    <property type="entry name" value="G PROTEIN-COUPLED RECEPTOR 157-RELATED"/>
    <property type="match status" value="1"/>
</dbReference>
<evidence type="ECO:0000313" key="9">
    <source>
        <dbReference type="EMBL" id="RVX67660.1"/>
    </source>
</evidence>
<evidence type="ECO:0000259" key="7">
    <source>
        <dbReference type="Pfam" id="PF11710"/>
    </source>
</evidence>
<feature type="compositionally biased region" description="Low complexity" evidence="5">
    <location>
        <begin position="388"/>
        <end position="398"/>
    </location>
</feature>
<comment type="subcellular location">
    <subcellularLocation>
        <location evidence="1">Membrane</location>
        <topology evidence="1">Multi-pass membrane protein</topology>
    </subcellularLocation>
</comment>
<feature type="region of interest" description="Disordered" evidence="5">
    <location>
        <begin position="244"/>
        <end position="305"/>
    </location>
</feature>
<evidence type="ECO:0000256" key="5">
    <source>
        <dbReference type="SAM" id="MobiDB-lite"/>
    </source>
</evidence>
<comment type="caution">
    <text evidence="9">The sequence shown here is derived from an EMBL/GenBank/DDBJ whole genome shotgun (WGS) entry which is preliminary data.</text>
</comment>
<keyword evidence="4 6" id="KW-0472">Membrane</keyword>
<proteinExistence type="predicted"/>
<feature type="transmembrane region" description="Helical" evidence="6">
    <location>
        <begin position="76"/>
        <end position="96"/>
    </location>
</feature>
<dbReference type="EMBL" id="NAJM01000046">
    <property type="protein sequence ID" value="RVX67660.1"/>
    <property type="molecule type" value="Genomic_DNA"/>
</dbReference>
<evidence type="ECO:0000256" key="2">
    <source>
        <dbReference type="ARBA" id="ARBA00022692"/>
    </source>
</evidence>
<dbReference type="GO" id="GO:0007189">
    <property type="term" value="P:adenylate cyclase-activating G protein-coupled receptor signaling pathway"/>
    <property type="evidence" value="ECO:0007669"/>
    <property type="project" value="TreeGrafter"/>
</dbReference>
<dbReference type="AlphaFoldDB" id="A0A438MV91"/>
<evidence type="ECO:0000256" key="1">
    <source>
        <dbReference type="ARBA" id="ARBA00004141"/>
    </source>
</evidence>
<dbReference type="OrthoDB" id="100006at2759"/>
<dbReference type="InterPro" id="IPR023041">
    <property type="entry name" value="Glucose_rcpt_Git3-like_N"/>
</dbReference>
<keyword evidence="2 6" id="KW-0812">Transmembrane</keyword>
<dbReference type="InterPro" id="IPR022596">
    <property type="entry name" value="GPR1/2/3_C"/>
</dbReference>
<evidence type="ECO:0000313" key="10">
    <source>
        <dbReference type="Proteomes" id="UP000288859"/>
    </source>
</evidence>
<evidence type="ECO:0000256" key="3">
    <source>
        <dbReference type="ARBA" id="ARBA00022989"/>
    </source>
</evidence>
<evidence type="ECO:0008006" key="11">
    <source>
        <dbReference type="Google" id="ProtNLM"/>
    </source>
</evidence>
<feature type="transmembrane region" description="Helical" evidence="6">
    <location>
        <begin position="197"/>
        <end position="226"/>
    </location>
</feature>
<feature type="region of interest" description="Disordered" evidence="5">
    <location>
        <begin position="368"/>
        <end position="403"/>
    </location>
</feature>
<evidence type="ECO:0000256" key="4">
    <source>
        <dbReference type="ARBA" id="ARBA00023136"/>
    </source>
</evidence>
<dbReference type="Proteomes" id="UP000288859">
    <property type="component" value="Unassembled WGS sequence"/>
</dbReference>
<feature type="compositionally biased region" description="Basic and acidic residues" evidence="5">
    <location>
        <begin position="263"/>
        <end position="273"/>
    </location>
</feature>
<feature type="compositionally biased region" description="Polar residues" evidence="5">
    <location>
        <begin position="244"/>
        <end position="261"/>
    </location>
</feature>
<dbReference type="VEuPathDB" id="FungiDB:PV10_04902"/>
<feature type="compositionally biased region" description="Polar residues" evidence="5">
    <location>
        <begin position="639"/>
        <end position="659"/>
    </location>
</feature>
<organism evidence="9 10">
    <name type="scientific">Exophiala mesophila</name>
    <name type="common">Black yeast-like fungus</name>
    <dbReference type="NCBI Taxonomy" id="212818"/>
    <lineage>
        <taxon>Eukaryota</taxon>
        <taxon>Fungi</taxon>
        <taxon>Dikarya</taxon>
        <taxon>Ascomycota</taxon>
        <taxon>Pezizomycotina</taxon>
        <taxon>Eurotiomycetes</taxon>
        <taxon>Chaetothyriomycetidae</taxon>
        <taxon>Chaetothyriales</taxon>
        <taxon>Herpotrichiellaceae</taxon>
        <taxon>Exophiala</taxon>
    </lineage>
</organism>
<feature type="transmembrane region" description="Helical" evidence="6">
    <location>
        <begin position="41"/>
        <end position="64"/>
    </location>
</feature>
<feature type="transmembrane region" description="Helical" evidence="6">
    <location>
        <begin position="452"/>
        <end position="473"/>
    </location>
</feature>
<feature type="transmembrane region" description="Helical" evidence="6">
    <location>
        <begin position="420"/>
        <end position="440"/>
    </location>
</feature>
<accession>A0A438MV91</accession>